<comment type="caution">
    <text evidence="1">The sequence shown here is derived from an EMBL/GenBank/DDBJ whole genome shotgun (WGS) entry which is preliminary data.</text>
</comment>
<evidence type="ECO:0000313" key="2">
    <source>
        <dbReference type="Proteomes" id="UP001530377"/>
    </source>
</evidence>
<organism evidence="1 2">
    <name type="scientific">Cyclostephanos tholiformis</name>
    <dbReference type="NCBI Taxonomy" id="382380"/>
    <lineage>
        <taxon>Eukaryota</taxon>
        <taxon>Sar</taxon>
        <taxon>Stramenopiles</taxon>
        <taxon>Ochrophyta</taxon>
        <taxon>Bacillariophyta</taxon>
        <taxon>Coscinodiscophyceae</taxon>
        <taxon>Thalassiosirophycidae</taxon>
        <taxon>Stephanodiscales</taxon>
        <taxon>Stephanodiscaceae</taxon>
        <taxon>Cyclostephanos</taxon>
    </lineage>
</organism>
<keyword evidence="2" id="KW-1185">Reference proteome</keyword>
<name>A0ABD3RDE7_9STRA</name>
<protein>
    <submittedName>
        <fullName evidence="1">Uncharacterized protein</fullName>
    </submittedName>
</protein>
<proteinExistence type="predicted"/>
<dbReference type="EMBL" id="JALLPB020000285">
    <property type="protein sequence ID" value="KAL3811032.1"/>
    <property type="molecule type" value="Genomic_DNA"/>
</dbReference>
<sequence length="76" mass="8305">MVAEERVIQARVKIDGTRTFGGDRTPAAKDNIHLHQDAARAGAVRHVDELYLQEGGVVMCGTSSEGGYNHRDQSRV</sequence>
<evidence type="ECO:0000313" key="1">
    <source>
        <dbReference type="EMBL" id="KAL3811032.1"/>
    </source>
</evidence>
<gene>
    <name evidence="1" type="ORF">ACHAXA_008277</name>
</gene>
<reference evidence="1 2" key="1">
    <citation type="submission" date="2024-10" db="EMBL/GenBank/DDBJ databases">
        <title>Updated reference genomes for cyclostephanoid diatoms.</title>
        <authorList>
            <person name="Roberts W.R."/>
            <person name="Alverson A.J."/>
        </authorList>
    </citation>
    <scope>NUCLEOTIDE SEQUENCE [LARGE SCALE GENOMIC DNA]</scope>
    <source>
        <strain evidence="1 2">AJA228-03</strain>
    </source>
</reference>
<dbReference type="Proteomes" id="UP001530377">
    <property type="component" value="Unassembled WGS sequence"/>
</dbReference>
<dbReference type="AlphaFoldDB" id="A0ABD3RDE7"/>
<accession>A0ABD3RDE7</accession>